<dbReference type="EMBL" id="AP018227">
    <property type="protein sequence ID" value="BAY87348.1"/>
    <property type="molecule type" value="Genomic_DNA"/>
</dbReference>
<feature type="signal peptide" evidence="1">
    <location>
        <begin position="1"/>
        <end position="23"/>
    </location>
</feature>
<dbReference type="AlphaFoldDB" id="A0A1Z4M1U4"/>
<dbReference type="Proteomes" id="UP000218418">
    <property type="component" value="Chromosome"/>
</dbReference>
<sequence length="240" mass="27596">MNRKLITGFILPFLFSTALPATANQSQLLDKNTALQTIAARVLNDSQYRNVQMSCLSFVTVDSNTSFFDFIVYEKHGGGCPSAANPKPIFERYRINRNTTRVEQFDKVGNRWIAENKVQLKKTSVPMFVGDLDKNPQTFNTFMQDNIGKTVYLEIIFGDNIPQGYRSQQSIPFFEVSEQPRKRDAKFSTYFMQQAGNGYNWGKVTNFDEDNRKLSGFFKVGKPKKINNRWTSFDITFIPQ</sequence>
<organism evidence="2 3">
    <name type="scientific">Calothrix parasitica NIES-267</name>
    <dbReference type="NCBI Taxonomy" id="1973488"/>
    <lineage>
        <taxon>Bacteria</taxon>
        <taxon>Bacillati</taxon>
        <taxon>Cyanobacteriota</taxon>
        <taxon>Cyanophyceae</taxon>
        <taxon>Nostocales</taxon>
        <taxon>Calotrichaceae</taxon>
        <taxon>Calothrix</taxon>
    </lineage>
</organism>
<proteinExistence type="predicted"/>
<evidence type="ECO:0000256" key="1">
    <source>
        <dbReference type="SAM" id="SignalP"/>
    </source>
</evidence>
<dbReference type="OrthoDB" id="9157426at2"/>
<protein>
    <submittedName>
        <fullName evidence="2">Uncharacterized protein</fullName>
    </submittedName>
</protein>
<reference evidence="2 3" key="1">
    <citation type="submission" date="2017-06" db="EMBL/GenBank/DDBJ databases">
        <title>Genome sequencing of cyanobaciteial culture collection at National Institute for Environmental Studies (NIES).</title>
        <authorList>
            <person name="Hirose Y."/>
            <person name="Shimura Y."/>
            <person name="Fujisawa T."/>
            <person name="Nakamura Y."/>
            <person name="Kawachi M."/>
        </authorList>
    </citation>
    <scope>NUCLEOTIDE SEQUENCE [LARGE SCALE GENOMIC DNA]</scope>
    <source>
        <strain evidence="2 3">NIES-267</strain>
    </source>
</reference>
<keyword evidence="1" id="KW-0732">Signal</keyword>
<evidence type="ECO:0000313" key="3">
    <source>
        <dbReference type="Proteomes" id="UP000218418"/>
    </source>
</evidence>
<evidence type="ECO:0000313" key="2">
    <source>
        <dbReference type="EMBL" id="BAY87348.1"/>
    </source>
</evidence>
<gene>
    <name evidence="2" type="ORF">NIES267_68700</name>
</gene>
<name>A0A1Z4M1U4_9CYAN</name>
<feature type="chain" id="PRO_5012418991" evidence="1">
    <location>
        <begin position="24"/>
        <end position="240"/>
    </location>
</feature>
<keyword evidence="3" id="KW-1185">Reference proteome</keyword>
<accession>A0A1Z4M1U4</accession>